<organism evidence="6 7">
    <name type="scientific">Amphritea japonica ATCC BAA-1530</name>
    <dbReference type="NCBI Taxonomy" id="1278309"/>
    <lineage>
        <taxon>Bacteria</taxon>
        <taxon>Pseudomonadati</taxon>
        <taxon>Pseudomonadota</taxon>
        <taxon>Gammaproteobacteria</taxon>
        <taxon>Oceanospirillales</taxon>
        <taxon>Oceanospirillaceae</taxon>
        <taxon>Amphritea</taxon>
    </lineage>
</organism>
<dbReference type="Pfam" id="PF04205">
    <property type="entry name" value="FMN_bind"/>
    <property type="match status" value="1"/>
</dbReference>
<dbReference type="PIRSF" id="PIRSF036354">
    <property type="entry name" value="NosR"/>
    <property type="match status" value="1"/>
</dbReference>
<dbReference type="Proteomes" id="UP000595663">
    <property type="component" value="Chromosome"/>
</dbReference>
<dbReference type="GO" id="GO:0003677">
    <property type="term" value="F:DNA binding"/>
    <property type="evidence" value="ECO:0007669"/>
    <property type="project" value="InterPro"/>
</dbReference>
<dbReference type="InterPro" id="IPR011399">
    <property type="entry name" value="NosR"/>
</dbReference>
<dbReference type="KEGG" id="ajp:AMJAP_1047"/>
<protein>
    <submittedName>
        <fullName evidence="6">Nitrous oxide reductase maturation protein NosR</fullName>
    </submittedName>
</protein>
<feature type="transmembrane region" description="Helical" evidence="4">
    <location>
        <begin position="35"/>
        <end position="55"/>
    </location>
</feature>
<dbReference type="InterPro" id="IPR007329">
    <property type="entry name" value="FMN-bd"/>
</dbReference>
<comment type="subcellular location">
    <subcellularLocation>
        <location evidence="1">Cell membrane</location>
    </subcellularLocation>
</comment>
<dbReference type="EMBL" id="AP014545">
    <property type="protein sequence ID" value="BBB25644.1"/>
    <property type="molecule type" value="Genomic_DNA"/>
</dbReference>
<keyword evidence="3 4" id="KW-0472">Membrane</keyword>
<proteinExistence type="predicted"/>
<evidence type="ECO:0000256" key="4">
    <source>
        <dbReference type="SAM" id="Phobius"/>
    </source>
</evidence>
<dbReference type="InterPro" id="IPR052378">
    <property type="entry name" value="NosR_regulator"/>
</dbReference>
<feature type="domain" description="FMN-binding" evidence="5">
    <location>
        <begin position="113"/>
        <end position="206"/>
    </location>
</feature>
<dbReference type="GO" id="GO:0005886">
    <property type="term" value="C:plasma membrane"/>
    <property type="evidence" value="ECO:0007669"/>
    <property type="project" value="UniProtKB-SubCell"/>
</dbReference>
<keyword evidence="2" id="KW-1003">Cell membrane</keyword>
<reference evidence="6 7" key="1">
    <citation type="journal article" date="2008" name="Int. J. Syst. Evol. Microbiol.">
        <title>Amphritea japonica sp. nov. and Amphritea balenae sp. nov., isolated from the sediment adjacent to sperm whale carcasses off Kagoshima, Japan.</title>
        <authorList>
            <person name="Miyazaki M."/>
            <person name="Nogi Y."/>
            <person name="Fujiwara Y."/>
            <person name="Kawato M."/>
            <person name="Nagahama T."/>
            <person name="Kubokawa K."/>
            <person name="Horikoshi K."/>
        </authorList>
    </citation>
    <scope>NUCLEOTIDE SEQUENCE [LARGE SCALE GENOMIC DNA]</scope>
    <source>
        <strain evidence="6 7">ATCC BAA-1530</strain>
    </source>
</reference>
<evidence type="ECO:0000256" key="3">
    <source>
        <dbReference type="ARBA" id="ARBA00023136"/>
    </source>
</evidence>
<dbReference type="GO" id="GO:0045893">
    <property type="term" value="P:positive regulation of DNA-templated transcription"/>
    <property type="evidence" value="ECO:0007669"/>
    <property type="project" value="InterPro"/>
</dbReference>
<evidence type="ECO:0000259" key="5">
    <source>
        <dbReference type="SMART" id="SM00900"/>
    </source>
</evidence>
<dbReference type="InterPro" id="IPR017896">
    <property type="entry name" value="4Fe4S_Fe-S-bd"/>
</dbReference>
<keyword evidence="4" id="KW-0812">Transmembrane</keyword>
<dbReference type="PANTHER" id="PTHR30224">
    <property type="entry name" value="ELECTRON TRANSPORT PROTEIN"/>
    <property type="match status" value="1"/>
</dbReference>
<keyword evidence="7" id="KW-1185">Reference proteome</keyword>
<dbReference type="PANTHER" id="PTHR30224:SF4">
    <property type="entry name" value="ELECTRON TRANSPORT PROTEIN YCCM-RELATED"/>
    <property type="match status" value="1"/>
</dbReference>
<feature type="transmembrane region" description="Helical" evidence="4">
    <location>
        <begin position="515"/>
        <end position="538"/>
    </location>
</feature>
<dbReference type="GO" id="GO:0010181">
    <property type="term" value="F:FMN binding"/>
    <property type="evidence" value="ECO:0007669"/>
    <property type="project" value="InterPro"/>
</dbReference>
<sequence>MFLLNIVDIATSQPASNVSVVVTMKSFYSFFRKPFLILLWLMVVGLFSPVSMAMVPVTDAQKLETIARAFPEMTSIEEKQQIADGKLLAWSAYKGEEILGYGFETDDVTKIPAYSGKPVNTLVAMDIDGKIRATRVLEHHEPILLVGIPEQKLFDFVAAYEGLSVTDKVRVGAGNNKDVLNVDVVAGATVTVMVVNEGIMRSARKFAQIMGIAGLSEVAKIPKALIKPDTFAKADWETLTGDGSVRRLMLVEGDIDKAFEGTAAATKGHHGEGRKQRMFIDMYYAPLNIPSIGRNLLGDDQYKWLMGELGEGDQALAVMGEGQYSFKGNGYVRGGIFDRTQLQQAGKAISFHDTDYYRLDDVYIEGFPGFREMAIFIVRNQYDFDLGTPWQLELLVRRQVGALDSIFTSFNGDYLTPEKYLDRPEPVVEPEPEPLWVSIWKERAFQIIVLTVALAILFVVIFIQDVLVRYPRLMHGIRRAYLVFTVFFIGWYTLGQLSVVNVFTFMHALQGDFQWSLFLLDPMLFILWGFTAMTMLLWGRGIFCGWLCPFGAAQELINELARKLKIKQYDLPFAVHERLWALKYVILLGLFAISLESLSQAERFAEIEPFKTTFLLKFQRDWGYVFYAVFLLVINIFTRKVYCRYICPLGAALAIPARLRLFDWLKRRKECGQPCKVCANECEIQAIHPDGSINANECHQCLDCQVTYYRDDKCPPLVQKKRKRTKQEAALSKIPAVQIDDLTVKSGA</sequence>
<evidence type="ECO:0000313" key="7">
    <source>
        <dbReference type="Proteomes" id="UP000595663"/>
    </source>
</evidence>
<feature type="transmembrane region" description="Helical" evidence="4">
    <location>
        <begin position="581"/>
        <end position="601"/>
    </location>
</feature>
<dbReference type="Pfam" id="PF12801">
    <property type="entry name" value="Fer4_5"/>
    <property type="match status" value="2"/>
</dbReference>
<dbReference type="SUPFAM" id="SSF54862">
    <property type="entry name" value="4Fe-4S ferredoxins"/>
    <property type="match status" value="1"/>
</dbReference>
<feature type="transmembrane region" description="Helical" evidence="4">
    <location>
        <begin position="444"/>
        <end position="468"/>
    </location>
</feature>
<gene>
    <name evidence="6" type="primary">nosR</name>
    <name evidence="6" type="ORF">AMJAP_1047</name>
</gene>
<feature type="transmembrane region" description="Helical" evidence="4">
    <location>
        <begin position="480"/>
        <end position="503"/>
    </location>
</feature>
<evidence type="ECO:0000313" key="6">
    <source>
        <dbReference type="EMBL" id="BBB25644.1"/>
    </source>
</evidence>
<keyword evidence="4" id="KW-1133">Transmembrane helix</keyword>
<evidence type="ECO:0000256" key="1">
    <source>
        <dbReference type="ARBA" id="ARBA00004236"/>
    </source>
</evidence>
<accession>A0A7R6P480</accession>
<feature type="transmembrane region" description="Helical" evidence="4">
    <location>
        <begin position="621"/>
        <end position="638"/>
    </location>
</feature>
<dbReference type="NCBIfam" id="NF046105">
    <property type="entry name" value="TransRegNosR"/>
    <property type="match status" value="1"/>
</dbReference>
<name>A0A7R6P480_9GAMM</name>
<dbReference type="SMART" id="SM00900">
    <property type="entry name" value="FMN_bind"/>
    <property type="match status" value="1"/>
</dbReference>
<evidence type="ECO:0000256" key="2">
    <source>
        <dbReference type="ARBA" id="ARBA00022475"/>
    </source>
</evidence>
<dbReference type="AlphaFoldDB" id="A0A7R6P480"/>